<dbReference type="Pfam" id="PF01535">
    <property type="entry name" value="PPR"/>
    <property type="match status" value="3"/>
</dbReference>
<evidence type="ECO:0000313" key="5">
    <source>
        <dbReference type="EMBL" id="KAJ7958718.1"/>
    </source>
</evidence>
<dbReference type="Proteomes" id="UP001163823">
    <property type="component" value="Chromosome 8"/>
</dbReference>
<dbReference type="PROSITE" id="PS51375">
    <property type="entry name" value="PPR"/>
    <property type="match status" value="7"/>
</dbReference>
<dbReference type="AlphaFoldDB" id="A0AAD7LIR4"/>
<comment type="similarity">
    <text evidence="1">Belongs to the PPR family. P subfamily.</text>
</comment>
<feature type="repeat" description="PPR" evidence="3">
    <location>
        <begin position="396"/>
        <end position="430"/>
    </location>
</feature>
<protein>
    <submittedName>
        <fullName evidence="5">Pentatricopeptide repeat</fullName>
    </submittedName>
</protein>
<feature type="repeat" description="PPR" evidence="3">
    <location>
        <begin position="361"/>
        <end position="395"/>
    </location>
</feature>
<keyword evidence="6" id="KW-1185">Reference proteome</keyword>
<feature type="repeat" description="PPR" evidence="3">
    <location>
        <begin position="291"/>
        <end position="325"/>
    </location>
</feature>
<dbReference type="InterPro" id="IPR011990">
    <property type="entry name" value="TPR-like_helical_dom_sf"/>
</dbReference>
<feature type="repeat" description="PPR" evidence="3">
    <location>
        <begin position="326"/>
        <end position="360"/>
    </location>
</feature>
<feature type="compositionally biased region" description="Polar residues" evidence="4">
    <location>
        <begin position="583"/>
        <end position="593"/>
    </location>
</feature>
<feature type="repeat" description="PPR" evidence="3">
    <location>
        <begin position="256"/>
        <end position="290"/>
    </location>
</feature>
<dbReference type="Pfam" id="PF13041">
    <property type="entry name" value="PPR_2"/>
    <property type="match status" value="2"/>
</dbReference>
<evidence type="ECO:0000256" key="1">
    <source>
        <dbReference type="ARBA" id="ARBA00007626"/>
    </source>
</evidence>
<evidence type="ECO:0000256" key="2">
    <source>
        <dbReference type="ARBA" id="ARBA00022737"/>
    </source>
</evidence>
<name>A0AAD7LIR4_QUISA</name>
<keyword evidence="2" id="KW-0677">Repeat</keyword>
<feature type="region of interest" description="Disordered" evidence="4">
    <location>
        <begin position="579"/>
        <end position="603"/>
    </location>
</feature>
<gene>
    <name evidence="5" type="ORF">O6P43_019398</name>
</gene>
<reference evidence="5" key="1">
    <citation type="journal article" date="2023" name="Science">
        <title>Elucidation of the pathway for biosynthesis of saponin adjuvants from the soapbark tree.</title>
        <authorList>
            <person name="Reed J."/>
            <person name="Orme A."/>
            <person name="El-Demerdash A."/>
            <person name="Owen C."/>
            <person name="Martin L.B.B."/>
            <person name="Misra R.C."/>
            <person name="Kikuchi S."/>
            <person name="Rejzek M."/>
            <person name="Martin A.C."/>
            <person name="Harkess A."/>
            <person name="Leebens-Mack J."/>
            <person name="Louveau T."/>
            <person name="Stephenson M.J."/>
            <person name="Osbourn A."/>
        </authorList>
    </citation>
    <scope>NUCLEOTIDE SEQUENCE</scope>
    <source>
        <strain evidence="5">S10</strain>
    </source>
</reference>
<dbReference type="NCBIfam" id="TIGR00756">
    <property type="entry name" value="PPR"/>
    <property type="match status" value="5"/>
</dbReference>
<dbReference type="Pfam" id="PF12854">
    <property type="entry name" value="PPR_1"/>
    <property type="match status" value="1"/>
</dbReference>
<sequence>MLNLILFQKPRCVPLSMRFLLFRPKSIPVAQVPTQRYFSSSDQSWLTVPSKPIINWPSPLAEPTLNPNSSSDFSRDDFSTISNLLTDPSISPGTVLETALDRTGFEPSPILLQAVFDHFRSSTELLLTLFLWTEKQPGFHPSISLFNSMINVLGKAKEFDSAWDLVHCRIGRKEGAAVVSRETFAILIRRYARAGLPQSAIRTYEFVRNLNSFLDSESERRLFEILLDSLCKEGSVSVASDYFTHRRKVEPCWVSSIRVYNILLNGWFRSRKLKEADKFWAEMKRDNVKPTVATYGILVGGYCLLRHPEKGMELIEEMIKDRIEPNAIVYNPIIYALAEAGRFKEALGMMERFLVLESGPTNATYNSLVKGFCKSGDLVGASKILKMMISRGVIPTPVTYKYFFTHFSKTRKIEEGMNLYTKMIESGYIPDRITYHLILKMLCEEGRLDLAVQVRKEMRCSGYDMDLATSTLLVHLLFKMHRFEEALSEFEDMIRRGLPPQYLTFQRMNGELKKRGMTEMARKLCDLMSSVPSSMKIPNTYNEDGDAAHRRRKYIMRKAEAISDMMKSCKDPREFANYRRSSENPVSTANHFMKNTEQKLNKR</sequence>
<proteinExistence type="inferred from homology"/>
<evidence type="ECO:0000256" key="3">
    <source>
        <dbReference type="PROSITE-ProRule" id="PRU00708"/>
    </source>
</evidence>
<organism evidence="5 6">
    <name type="scientific">Quillaja saponaria</name>
    <name type="common">Soap bark tree</name>
    <dbReference type="NCBI Taxonomy" id="32244"/>
    <lineage>
        <taxon>Eukaryota</taxon>
        <taxon>Viridiplantae</taxon>
        <taxon>Streptophyta</taxon>
        <taxon>Embryophyta</taxon>
        <taxon>Tracheophyta</taxon>
        <taxon>Spermatophyta</taxon>
        <taxon>Magnoliopsida</taxon>
        <taxon>eudicotyledons</taxon>
        <taxon>Gunneridae</taxon>
        <taxon>Pentapetalae</taxon>
        <taxon>rosids</taxon>
        <taxon>fabids</taxon>
        <taxon>Fabales</taxon>
        <taxon>Quillajaceae</taxon>
        <taxon>Quillaja</taxon>
    </lineage>
</organism>
<dbReference type="Gene3D" id="1.25.40.10">
    <property type="entry name" value="Tetratricopeptide repeat domain"/>
    <property type="match status" value="3"/>
</dbReference>
<dbReference type="KEGG" id="qsa:O6P43_019398"/>
<evidence type="ECO:0000256" key="4">
    <source>
        <dbReference type="SAM" id="MobiDB-lite"/>
    </source>
</evidence>
<feature type="repeat" description="PPR" evidence="3">
    <location>
        <begin position="431"/>
        <end position="465"/>
    </location>
</feature>
<feature type="repeat" description="PPR" evidence="3">
    <location>
        <begin position="466"/>
        <end position="500"/>
    </location>
</feature>
<dbReference type="EMBL" id="JARAOO010000008">
    <property type="protein sequence ID" value="KAJ7958718.1"/>
    <property type="molecule type" value="Genomic_DNA"/>
</dbReference>
<comment type="caution">
    <text evidence="5">The sequence shown here is derived from an EMBL/GenBank/DDBJ whole genome shotgun (WGS) entry which is preliminary data.</text>
</comment>
<dbReference type="PANTHER" id="PTHR47941">
    <property type="entry name" value="PENTATRICOPEPTIDE REPEAT-CONTAINING PROTEIN 3, MITOCHONDRIAL"/>
    <property type="match status" value="1"/>
</dbReference>
<accession>A0AAD7LIR4</accession>
<feature type="compositionally biased region" description="Basic and acidic residues" evidence="4">
    <location>
        <begin position="594"/>
        <end position="603"/>
    </location>
</feature>
<dbReference type="InterPro" id="IPR002885">
    <property type="entry name" value="PPR_rpt"/>
</dbReference>
<evidence type="ECO:0000313" key="6">
    <source>
        <dbReference type="Proteomes" id="UP001163823"/>
    </source>
</evidence>